<feature type="domain" description="Four-carbon acid sugar kinase nucleotide binding" evidence="8">
    <location>
        <begin position="256"/>
        <end position="405"/>
    </location>
</feature>
<evidence type="ECO:0000256" key="6">
    <source>
        <dbReference type="ARBA" id="ARBA00023277"/>
    </source>
</evidence>
<sequence length="422" mass="42590">MAGRWLILADDLTGAADCAIAFGRRGREAAVTWGEAPAARGEAANLAADQPEVLSYDADSRGLSAQDATRRHAGLLSRLLDPDRTLFKKIDSTLRGQPAAETVAAIAALKARAGSAFGVCAPAFPATGRTTIGGRVHVNGRPLEEAEVWRRDHTYASADLAAILASAGIRAETIALSGVRGDLAGTLARVAALGDVVAVCDAETEADLDRIARASLPGAPSTFFIGSAGLAHALAAIDTARPAEALRLTPNRCGALIVVGSLAAASRAAARTLAASGRVTHLPVTPEALLGAPAGRAALAAGIAAVTAAGGDALVEIAMDATPDMALGPRLVQSLADALEPVASRIGAFAATGGETAAALLTRFGVSGIRLVDEIEPGVSLGLSLGRFSIPVATKAGAFGDADSLLRIAARLRAVRTEGSFT</sequence>
<dbReference type="Gene3D" id="3.40.980.20">
    <property type="entry name" value="Four-carbon acid sugar kinase, nucleotide binding domain"/>
    <property type="match status" value="1"/>
</dbReference>
<keyword evidence="3" id="KW-0547">Nucleotide-binding</keyword>
<gene>
    <name evidence="9" type="ORF">F6X51_16395</name>
</gene>
<proteinExistence type="inferred from homology"/>
<organism evidence="9 10">
    <name type="scientific">Methylobacterium planeticum</name>
    <dbReference type="NCBI Taxonomy" id="2615211"/>
    <lineage>
        <taxon>Bacteria</taxon>
        <taxon>Pseudomonadati</taxon>
        <taxon>Pseudomonadota</taxon>
        <taxon>Alphaproteobacteria</taxon>
        <taxon>Hyphomicrobiales</taxon>
        <taxon>Methylobacteriaceae</taxon>
        <taxon>Methylobacterium</taxon>
    </lineage>
</organism>
<dbReference type="Gene3D" id="3.40.50.10840">
    <property type="entry name" value="Putative sugar-binding, N-terminal domain"/>
    <property type="match status" value="1"/>
</dbReference>
<dbReference type="AlphaFoldDB" id="A0A6N6MP75"/>
<keyword evidence="2" id="KW-0808">Transferase</keyword>
<evidence type="ECO:0000256" key="1">
    <source>
        <dbReference type="ARBA" id="ARBA00005715"/>
    </source>
</evidence>
<accession>A0A6N6MP75</accession>
<comment type="similarity">
    <text evidence="1">Belongs to the four-carbon acid sugar kinase family.</text>
</comment>
<dbReference type="RefSeq" id="WP_150964756.1">
    <property type="nucleotide sequence ID" value="NZ_VZZJ01000014.1"/>
</dbReference>
<dbReference type="Proteomes" id="UP000441523">
    <property type="component" value="Unassembled WGS sequence"/>
</dbReference>
<keyword evidence="6" id="KW-0119">Carbohydrate metabolism</keyword>
<keyword evidence="4 9" id="KW-0418">Kinase</keyword>
<evidence type="ECO:0000313" key="10">
    <source>
        <dbReference type="Proteomes" id="UP000441523"/>
    </source>
</evidence>
<evidence type="ECO:0000256" key="5">
    <source>
        <dbReference type="ARBA" id="ARBA00022840"/>
    </source>
</evidence>
<dbReference type="SUPFAM" id="SSF142764">
    <property type="entry name" value="YgbK-like"/>
    <property type="match status" value="1"/>
</dbReference>
<dbReference type="InterPro" id="IPR042213">
    <property type="entry name" value="NBD_C_sf"/>
</dbReference>
<dbReference type="InterPro" id="IPR031475">
    <property type="entry name" value="NBD_C"/>
</dbReference>
<dbReference type="InterPro" id="IPR037051">
    <property type="entry name" value="4-carb_acid_sugar_kinase_N_sf"/>
</dbReference>
<name>A0A6N6MP75_9HYPH</name>
<comment type="caution">
    <text evidence="9">The sequence shown here is derived from an EMBL/GenBank/DDBJ whole genome shotgun (WGS) entry which is preliminary data.</text>
</comment>
<protein>
    <submittedName>
        <fullName evidence="9">Four-carbon acid sugar kinase family protein</fullName>
    </submittedName>
</protein>
<evidence type="ECO:0000259" key="8">
    <source>
        <dbReference type="Pfam" id="PF17042"/>
    </source>
</evidence>
<dbReference type="GO" id="GO:0016301">
    <property type="term" value="F:kinase activity"/>
    <property type="evidence" value="ECO:0007669"/>
    <property type="project" value="UniProtKB-KW"/>
</dbReference>
<dbReference type="EMBL" id="VZZJ01000014">
    <property type="protein sequence ID" value="KAB1072290.1"/>
    <property type="molecule type" value="Genomic_DNA"/>
</dbReference>
<evidence type="ECO:0000313" key="9">
    <source>
        <dbReference type="EMBL" id="KAB1072290.1"/>
    </source>
</evidence>
<reference evidence="9 10" key="1">
    <citation type="submission" date="2019-09" db="EMBL/GenBank/DDBJ databases">
        <title>YIM 132548 draft genome.</title>
        <authorList>
            <person name="Jiang L."/>
        </authorList>
    </citation>
    <scope>NUCLEOTIDE SEQUENCE [LARGE SCALE GENOMIC DNA]</scope>
    <source>
        <strain evidence="9 10">YIM 132548</strain>
    </source>
</reference>
<dbReference type="Pfam" id="PF17042">
    <property type="entry name" value="NBD_C"/>
    <property type="match status" value="1"/>
</dbReference>
<evidence type="ECO:0000256" key="2">
    <source>
        <dbReference type="ARBA" id="ARBA00022679"/>
    </source>
</evidence>
<keyword evidence="5" id="KW-0067">ATP-binding</keyword>
<dbReference type="InterPro" id="IPR010737">
    <property type="entry name" value="4-carb_acid_sugar_kinase_N"/>
</dbReference>
<dbReference type="Pfam" id="PF07005">
    <property type="entry name" value="SBD_N"/>
    <property type="match status" value="1"/>
</dbReference>
<evidence type="ECO:0000256" key="3">
    <source>
        <dbReference type="ARBA" id="ARBA00022741"/>
    </source>
</evidence>
<evidence type="ECO:0000256" key="4">
    <source>
        <dbReference type="ARBA" id="ARBA00022777"/>
    </source>
</evidence>
<keyword evidence="10" id="KW-1185">Reference proteome</keyword>
<evidence type="ECO:0000259" key="7">
    <source>
        <dbReference type="Pfam" id="PF07005"/>
    </source>
</evidence>
<dbReference type="GO" id="GO:0005524">
    <property type="term" value="F:ATP binding"/>
    <property type="evidence" value="ECO:0007669"/>
    <property type="project" value="UniProtKB-KW"/>
</dbReference>
<feature type="domain" description="Four-carbon acid sugar kinase N-terminal" evidence="7">
    <location>
        <begin position="6"/>
        <end position="234"/>
    </location>
</feature>